<feature type="transmembrane region" description="Helical" evidence="1">
    <location>
        <begin position="182"/>
        <end position="200"/>
    </location>
</feature>
<dbReference type="AlphaFoldDB" id="A0A9E5DBS8"/>
<name>A0A9E5DBS8_9EURY</name>
<keyword evidence="1" id="KW-0472">Membrane</keyword>
<keyword evidence="1" id="KW-1133">Transmembrane helix</keyword>
<feature type="transmembrane region" description="Helical" evidence="1">
    <location>
        <begin position="79"/>
        <end position="97"/>
    </location>
</feature>
<feature type="transmembrane region" description="Helical" evidence="1">
    <location>
        <begin position="28"/>
        <end position="54"/>
    </location>
</feature>
<dbReference type="InterPro" id="IPR037997">
    <property type="entry name" value="Dgk1-like"/>
</dbReference>
<keyword evidence="3" id="KW-1185">Reference proteome</keyword>
<protein>
    <recommendedName>
        <fullName evidence="4">Phosphatidate cytidylyltransferase</fullName>
    </recommendedName>
</protein>
<evidence type="ECO:0008006" key="4">
    <source>
        <dbReference type="Google" id="ProtNLM"/>
    </source>
</evidence>
<evidence type="ECO:0000256" key="1">
    <source>
        <dbReference type="SAM" id="Phobius"/>
    </source>
</evidence>
<gene>
    <name evidence="2" type="ORF">KDK67_06980</name>
</gene>
<feature type="transmembrane region" description="Helical" evidence="1">
    <location>
        <begin position="104"/>
        <end position="125"/>
    </location>
</feature>
<reference evidence="2" key="1">
    <citation type="journal article" date="2021" name="mSystems">
        <title>Bacteria and Archaea Synergistically Convert Glycine Betaine to Biogenic Methane in the Formosa Cold Seep of the South China Sea.</title>
        <authorList>
            <person name="Li L."/>
            <person name="Zhang W."/>
            <person name="Zhang S."/>
            <person name="Song L."/>
            <person name="Sun Q."/>
            <person name="Zhang H."/>
            <person name="Xiang H."/>
            <person name="Dong X."/>
        </authorList>
    </citation>
    <scope>NUCLEOTIDE SEQUENCE</scope>
    <source>
        <strain evidence="2">LLY</strain>
    </source>
</reference>
<dbReference type="GO" id="GO:0004143">
    <property type="term" value="F:ATP-dependent diacylglycerol kinase activity"/>
    <property type="evidence" value="ECO:0007669"/>
    <property type="project" value="InterPro"/>
</dbReference>
<sequence length="201" mass="21979">MSEYFICSVQKVRSYLPIRKAVHISGSLFPLIAIYFGKNVALGMVSALLILFLVTELVKPVLKEYSFFPSLWRESESEGFALAPFLYLISILALLLLSFRLNEGICYASIIVLGMGDGLSTIFGVHGKMCYRGSSKTVEGTLAGLIGAIIFSYPLVGYLSIVGGLAGMYLELRSKKLDNITVPFSALITMLIVQGLVNVYI</sequence>
<dbReference type="EMBL" id="JAGSOI010000023">
    <property type="protein sequence ID" value="MCM1986743.1"/>
    <property type="molecule type" value="Genomic_DNA"/>
</dbReference>
<accession>A0A9E5DBS8</accession>
<evidence type="ECO:0000313" key="2">
    <source>
        <dbReference type="EMBL" id="MCM1986743.1"/>
    </source>
</evidence>
<feature type="transmembrane region" description="Helical" evidence="1">
    <location>
        <begin position="145"/>
        <end position="170"/>
    </location>
</feature>
<proteinExistence type="predicted"/>
<evidence type="ECO:0000313" key="3">
    <source>
        <dbReference type="Proteomes" id="UP001056766"/>
    </source>
</evidence>
<dbReference type="PANTHER" id="PTHR31303">
    <property type="entry name" value="CTP-DEPENDENT DIACYLGLYCEROL KINASE 1"/>
    <property type="match status" value="1"/>
</dbReference>
<dbReference type="RefSeq" id="WP_250868100.1">
    <property type="nucleotide sequence ID" value="NZ_JAGSOI010000023.1"/>
</dbReference>
<dbReference type="Proteomes" id="UP001056766">
    <property type="component" value="Unassembled WGS sequence"/>
</dbReference>
<organism evidence="2 3">
    <name type="scientific">Methanococcoides seepicolus</name>
    <dbReference type="NCBI Taxonomy" id="2828780"/>
    <lineage>
        <taxon>Archaea</taxon>
        <taxon>Methanobacteriati</taxon>
        <taxon>Methanobacteriota</taxon>
        <taxon>Stenosarchaea group</taxon>
        <taxon>Methanomicrobia</taxon>
        <taxon>Methanosarcinales</taxon>
        <taxon>Methanosarcinaceae</taxon>
        <taxon>Methanococcoides</taxon>
    </lineage>
</organism>
<comment type="caution">
    <text evidence="2">The sequence shown here is derived from an EMBL/GenBank/DDBJ whole genome shotgun (WGS) entry which is preliminary data.</text>
</comment>
<reference evidence="2" key="2">
    <citation type="submission" date="2021-04" db="EMBL/GenBank/DDBJ databases">
        <authorList>
            <person name="Dong X."/>
        </authorList>
    </citation>
    <scope>NUCLEOTIDE SEQUENCE</scope>
    <source>
        <strain evidence="2">LLY</strain>
    </source>
</reference>
<dbReference type="PANTHER" id="PTHR31303:SF1">
    <property type="entry name" value="CTP-DEPENDENT DIACYLGLYCEROL KINASE 1"/>
    <property type="match status" value="1"/>
</dbReference>
<keyword evidence="1" id="KW-0812">Transmembrane</keyword>